<comment type="caution">
    <text evidence="4">The sequence shown here is derived from an EMBL/GenBank/DDBJ whole genome shotgun (WGS) entry which is preliminary data.</text>
</comment>
<dbReference type="InterPro" id="IPR038765">
    <property type="entry name" value="Papain-like_cys_pep_sf"/>
</dbReference>
<evidence type="ECO:0000313" key="5">
    <source>
        <dbReference type="Proteomes" id="UP000478546"/>
    </source>
</evidence>
<dbReference type="Pfam" id="PF01841">
    <property type="entry name" value="Transglut_core"/>
    <property type="match status" value="1"/>
</dbReference>
<feature type="domain" description="DUF3857" evidence="3">
    <location>
        <begin position="63"/>
        <end position="226"/>
    </location>
</feature>
<dbReference type="EMBL" id="JAAEAA010000004">
    <property type="protein sequence ID" value="NDK55170.1"/>
    <property type="molecule type" value="Genomic_DNA"/>
</dbReference>
<proteinExistence type="predicted"/>
<dbReference type="InterPro" id="IPR024618">
    <property type="entry name" value="DUF3857"/>
</dbReference>
<dbReference type="RefSeq" id="WP_162345222.1">
    <property type="nucleotide sequence ID" value="NZ_JAAEAA010000004.1"/>
</dbReference>
<dbReference type="Proteomes" id="UP000478546">
    <property type="component" value="Unassembled WGS sequence"/>
</dbReference>
<protein>
    <submittedName>
        <fullName evidence="4">DUF3857 domain-containing protein</fullName>
    </submittedName>
</protein>
<feature type="signal peptide" evidence="1">
    <location>
        <begin position="1"/>
        <end position="16"/>
    </location>
</feature>
<keyword evidence="1" id="KW-0732">Signal</keyword>
<evidence type="ECO:0000256" key="1">
    <source>
        <dbReference type="SAM" id="SignalP"/>
    </source>
</evidence>
<dbReference type="Gene3D" id="2.60.120.1130">
    <property type="match status" value="1"/>
</dbReference>
<feature type="domain" description="Transglutaminase-like" evidence="2">
    <location>
        <begin position="294"/>
        <end position="368"/>
    </location>
</feature>
<dbReference type="InterPro" id="IPR002931">
    <property type="entry name" value="Transglutaminase-like"/>
</dbReference>
<gene>
    <name evidence="4" type="ORF">GWO68_04490</name>
</gene>
<evidence type="ECO:0000259" key="3">
    <source>
        <dbReference type="Pfam" id="PF12969"/>
    </source>
</evidence>
<dbReference type="SUPFAM" id="SSF54001">
    <property type="entry name" value="Cysteine proteinases"/>
    <property type="match status" value="1"/>
</dbReference>
<dbReference type="Pfam" id="PF12969">
    <property type="entry name" value="DUF3857"/>
    <property type="match status" value="1"/>
</dbReference>
<dbReference type="Gene3D" id="2.60.40.3140">
    <property type="match status" value="1"/>
</dbReference>
<evidence type="ECO:0000313" key="4">
    <source>
        <dbReference type="EMBL" id="NDK55170.1"/>
    </source>
</evidence>
<evidence type="ECO:0000259" key="2">
    <source>
        <dbReference type="Pfam" id="PF01841"/>
    </source>
</evidence>
<sequence>MLFLLVFGFAATSAFAQVAKYGKVNEAELKMTRFAQDTSAEAIVLSDYGYTRFSFNHEVQVITERHIRIKILKKSGYDWATIDVPFYVKGGDRERVSSIKGVTYNLENGQVQKSKLESGAVFEEQHSENWFSKKFTMPNVKEGSVIDVAYTITSDFVYNLREWEFQTTIPTLWSEYHAEIPSYYDYKFLMQGYHPLYSNDKNIAASAKPELVNNAYVWIMKDVPALKEEKYITTIKDYQSRIEFELQQIVYPGQAARQMSGNWDDVTSDLMMSERFGAQLNRSGFFKSEVAYTMNQHKTPLQLAQALYDQVKSRMNWNGKYTYLATTTTRKAYETRTGNVADINLLLTAMLQEAGLEASPVLVSTRENGRPPKQSPLVNKFNYVVCHVEIDGVSYLLDATEPLMPFGMLPVRALNGEGYLIKKKEHRWVALKPVVYSKFITTDLALKANGDMDGQATESAGGYYAFSVRKSLSDNGEEKFSESLKRGANYKVGKPMIENKDKLTEALKIKYSISASGNGQDNHIIYLSPLVGHAKTDNPFKVSERVYPVDFGTPVDETIITNYTIPTGYVIDEAPKNVTVSLPNNGGKFTYLVQQEGNTLQVLSRININKPVFYAQEYAYLKEFYNQIIAKHAEQIVLKKGTAN</sequence>
<name>A0A6B2H5T3_9BACT</name>
<feature type="chain" id="PRO_5025352592" evidence="1">
    <location>
        <begin position="17"/>
        <end position="644"/>
    </location>
</feature>
<dbReference type="Gene3D" id="3.10.620.30">
    <property type="match status" value="1"/>
</dbReference>
<dbReference type="AlphaFoldDB" id="A0A6B2H5T3"/>
<accession>A0A6B2H5T3</accession>
<keyword evidence="5" id="KW-1185">Reference proteome</keyword>
<reference evidence="4 5" key="1">
    <citation type="submission" date="2020-01" db="EMBL/GenBank/DDBJ databases">
        <authorList>
            <person name="Kim M.K."/>
        </authorList>
    </citation>
    <scope>NUCLEOTIDE SEQUENCE [LARGE SCALE GENOMIC DNA]</scope>
    <source>
        <strain evidence="4 5">BT213</strain>
    </source>
</reference>
<organism evidence="4 5">
    <name type="scientific">Pontibacter fetidus</name>
    <dbReference type="NCBI Taxonomy" id="2700082"/>
    <lineage>
        <taxon>Bacteria</taxon>
        <taxon>Pseudomonadati</taxon>
        <taxon>Bacteroidota</taxon>
        <taxon>Cytophagia</taxon>
        <taxon>Cytophagales</taxon>
        <taxon>Hymenobacteraceae</taxon>
        <taxon>Pontibacter</taxon>
    </lineage>
</organism>